<dbReference type="GO" id="GO:0009451">
    <property type="term" value="P:RNA modification"/>
    <property type="evidence" value="ECO:0007669"/>
    <property type="project" value="InterPro"/>
</dbReference>
<keyword evidence="4" id="KW-1185">Reference proteome</keyword>
<dbReference type="EMBL" id="JAIWQS010000003">
    <property type="protein sequence ID" value="KAJ8770722.1"/>
    <property type="molecule type" value="Genomic_DNA"/>
</dbReference>
<dbReference type="InterPro" id="IPR046848">
    <property type="entry name" value="E_motif"/>
</dbReference>
<dbReference type="Pfam" id="PF13041">
    <property type="entry name" value="PPR_2"/>
    <property type="match status" value="4"/>
</dbReference>
<feature type="repeat" description="PPR" evidence="2">
    <location>
        <begin position="380"/>
        <end position="414"/>
    </location>
</feature>
<dbReference type="FunFam" id="1.25.40.10:FF:000343">
    <property type="entry name" value="Pentatricopeptide repeat-containing protein At3g58590"/>
    <property type="match status" value="1"/>
</dbReference>
<feature type="repeat" description="PPR" evidence="2">
    <location>
        <begin position="178"/>
        <end position="212"/>
    </location>
</feature>
<dbReference type="GO" id="GO:0003723">
    <property type="term" value="F:RNA binding"/>
    <property type="evidence" value="ECO:0007669"/>
    <property type="project" value="InterPro"/>
</dbReference>
<organism evidence="3 4">
    <name type="scientific">Erythroxylum novogranatense</name>
    <dbReference type="NCBI Taxonomy" id="1862640"/>
    <lineage>
        <taxon>Eukaryota</taxon>
        <taxon>Viridiplantae</taxon>
        <taxon>Streptophyta</taxon>
        <taxon>Embryophyta</taxon>
        <taxon>Tracheophyta</taxon>
        <taxon>Spermatophyta</taxon>
        <taxon>Magnoliopsida</taxon>
        <taxon>eudicotyledons</taxon>
        <taxon>Gunneridae</taxon>
        <taxon>Pentapetalae</taxon>
        <taxon>rosids</taxon>
        <taxon>fabids</taxon>
        <taxon>Malpighiales</taxon>
        <taxon>Erythroxylaceae</taxon>
        <taxon>Erythroxylum</taxon>
    </lineage>
</organism>
<feature type="repeat" description="PPR" evidence="2">
    <location>
        <begin position="279"/>
        <end position="313"/>
    </location>
</feature>
<keyword evidence="1" id="KW-0677">Repeat</keyword>
<dbReference type="InterPro" id="IPR002885">
    <property type="entry name" value="PPR_rpt"/>
</dbReference>
<comment type="caution">
    <text evidence="3">The sequence shown here is derived from an EMBL/GenBank/DDBJ whole genome shotgun (WGS) entry which is preliminary data.</text>
</comment>
<protein>
    <submittedName>
        <fullName evidence="3">Uncharacterized protein</fullName>
    </submittedName>
</protein>
<dbReference type="FunFam" id="1.25.40.10:FF:000073">
    <property type="entry name" value="Pentatricopeptide repeat-containing protein chloroplastic"/>
    <property type="match status" value="1"/>
</dbReference>
<dbReference type="PANTHER" id="PTHR47926:SF532">
    <property type="entry name" value="PENTACOTRIPEPTIDE-REPEAT REGION OF PRORP DOMAIN-CONTAINING PROTEIN"/>
    <property type="match status" value="1"/>
</dbReference>
<accession>A0AAV8TUM7</accession>
<dbReference type="InterPro" id="IPR046960">
    <property type="entry name" value="PPR_At4g14850-like_plant"/>
</dbReference>
<dbReference type="FunFam" id="1.25.40.10:FF:000525">
    <property type="entry name" value="Pentatricopeptide (PPR) repeat-containing protein-like"/>
    <property type="match status" value="1"/>
</dbReference>
<evidence type="ECO:0000313" key="4">
    <source>
        <dbReference type="Proteomes" id="UP001159364"/>
    </source>
</evidence>
<dbReference type="Gene3D" id="1.25.40.10">
    <property type="entry name" value="Tetratricopeptide repeat domain"/>
    <property type="match status" value="6"/>
</dbReference>
<evidence type="ECO:0000256" key="1">
    <source>
        <dbReference type="ARBA" id="ARBA00022737"/>
    </source>
</evidence>
<dbReference type="AlphaFoldDB" id="A0AAV8TUM7"/>
<proteinExistence type="predicted"/>
<feature type="repeat" description="PPR" evidence="2">
    <location>
        <begin position="481"/>
        <end position="515"/>
    </location>
</feature>
<dbReference type="InterPro" id="IPR011990">
    <property type="entry name" value="TPR-like_helical_dom_sf"/>
</dbReference>
<gene>
    <name evidence="3" type="ORF">K2173_021369</name>
</gene>
<dbReference type="PANTHER" id="PTHR47926">
    <property type="entry name" value="PENTATRICOPEPTIDE REPEAT-CONTAINING PROTEIN"/>
    <property type="match status" value="1"/>
</dbReference>
<evidence type="ECO:0000313" key="3">
    <source>
        <dbReference type="EMBL" id="KAJ8770722.1"/>
    </source>
</evidence>
<name>A0AAV8TUM7_9ROSI</name>
<evidence type="ECO:0000256" key="2">
    <source>
        <dbReference type="PROSITE-ProRule" id="PRU00708"/>
    </source>
</evidence>
<sequence length="708" mass="78987">MITPSFRRLCTVACTAFTENIDLAFSSREASNNLTWKTQLTYPVNVFQVNSQLRELVKTGRLFEARKVFDTMSLRDEISWTTMITGYVNASDAVEALALFSKMWVLPGVRMDPFILSVAFKACGLDLNVGFGGSLHGYTVKSNFVDSVFVGSALLDMYMKIGKVEHGCKIFEEMPLKNVVSWTAIITGLVRVGRYKESLFYFSDMLKSKVVCDSYCFAIALKACADSGALDYGREIHSQTIKGGVDESSFVANTLVTMYNKCGKFDYGSRLFKNMSIKGVVSWTTCITTYVQNGQEENAVKSFKTMRETGVNPNEFTFAAVISGCATMGRIEWGVQLHAHIVRLGLVDYLSVANSIMTMYAKCGLLTLASMVFEGLTQRDIVSWSTMITGCSRGGYAEEAFRYLSWMRNEGPRPNDFAFSSVLSLCGNMAIPDQGKQLHAHVFCVGLEQTSLIQSSLINMYSKCGNIKEALKVFEEGENNDIVSWTALINGYAEHGYSNQAIDLFQRIPEASLRPDSVTFLGVLTACSHAGLVDLGYHYFNLMSKEYKIHPSKQHYGSMIDLLCRAGQLSEAENMIQSMPCQQDHLSWSALLRACREHGDIDRGRRAAEKILELDPNCAGAHITLANLYAAKGRWREAADTRKGMRLKGVIKEPGWSWIKVKNQLFVFVSGDRSHPEEEDIHDMLDFVGSGSDMANKEIEYFLNYIEG</sequence>
<dbReference type="SUPFAM" id="SSF48452">
    <property type="entry name" value="TPR-like"/>
    <property type="match status" value="1"/>
</dbReference>
<dbReference type="Pfam" id="PF20431">
    <property type="entry name" value="E_motif"/>
    <property type="match status" value="1"/>
</dbReference>
<dbReference type="Pfam" id="PF01535">
    <property type="entry name" value="PPR"/>
    <property type="match status" value="3"/>
</dbReference>
<reference evidence="3 4" key="1">
    <citation type="submission" date="2021-09" db="EMBL/GenBank/DDBJ databases">
        <title>Genomic insights and catalytic innovation underlie evolution of tropane alkaloids biosynthesis.</title>
        <authorList>
            <person name="Wang Y.-J."/>
            <person name="Tian T."/>
            <person name="Huang J.-P."/>
            <person name="Huang S.-X."/>
        </authorList>
    </citation>
    <scope>NUCLEOTIDE SEQUENCE [LARGE SCALE GENOMIC DNA]</scope>
    <source>
        <strain evidence="3">KIB-2018</strain>
        <tissue evidence="3">Leaf</tissue>
    </source>
</reference>
<dbReference type="PROSITE" id="PS51375">
    <property type="entry name" value="PPR"/>
    <property type="match status" value="4"/>
</dbReference>
<dbReference type="FunFam" id="1.25.40.10:FF:000196">
    <property type="entry name" value="Pentatricopeptide repeat-containing protein At4g14850"/>
    <property type="match status" value="1"/>
</dbReference>
<dbReference type="Proteomes" id="UP001159364">
    <property type="component" value="Linkage Group LG03"/>
</dbReference>
<dbReference type="NCBIfam" id="TIGR00756">
    <property type="entry name" value="PPR"/>
    <property type="match status" value="6"/>
</dbReference>